<evidence type="ECO:0000256" key="1">
    <source>
        <dbReference type="ARBA" id="ARBA00004651"/>
    </source>
</evidence>
<feature type="transmembrane region" description="Helical" evidence="8">
    <location>
        <begin position="198"/>
        <end position="224"/>
    </location>
</feature>
<keyword evidence="4 8" id="KW-0812">Transmembrane</keyword>
<feature type="transmembrane region" description="Helical" evidence="8">
    <location>
        <begin position="19"/>
        <end position="37"/>
    </location>
</feature>
<feature type="region of interest" description="Disordered" evidence="7">
    <location>
        <begin position="319"/>
        <end position="338"/>
    </location>
</feature>
<feature type="transmembrane region" description="Helical" evidence="8">
    <location>
        <begin position="268"/>
        <end position="288"/>
    </location>
</feature>
<keyword evidence="11" id="KW-1185">Reference proteome</keyword>
<feature type="transmembrane region" description="Helical" evidence="8">
    <location>
        <begin position="49"/>
        <end position="71"/>
    </location>
</feature>
<dbReference type="SUPFAM" id="SSF103481">
    <property type="entry name" value="Multidrug resistance efflux transporter EmrE"/>
    <property type="match status" value="2"/>
</dbReference>
<comment type="subcellular location">
    <subcellularLocation>
        <location evidence="1">Cell membrane</location>
        <topology evidence="1">Multi-pass membrane protein</topology>
    </subcellularLocation>
</comment>
<evidence type="ECO:0000313" key="10">
    <source>
        <dbReference type="EMBL" id="MBB3088451.1"/>
    </source>
</evidence>
<dbReference type="Pfam" id="PF00892">
    <property type="entry name" value="EamA"/>
    <property type="match status" value="2"/>
</dbReference>
<keyword evidence="6 8" id="KW-0472">Membrane</keyword>
<protein>
    <submittedName>
        <fullName evidence="10">Drug/metabolite transporter (DMT)-like permease</fullName>
    </submittedName>
</protein>
<gene>
    <name evidence="10" type="ORF">FHS12_001392</name>
</gene>
<evidence type="ECO:0000313" key="11">
    <source>
        <dbReference type="Proteomes" id="UP000577707"/>
    </source>
</evidence>
<keyword evidence="3" id="KW-1003">Cell membrane</keyword>
<sequence>MTTLTNDEAVPQSTQKTPLVAAGLFLAVVSAVTFSLSGPLGRGLFDTGWSTGGVLIFRVGIGALVLAPFAVRALAGRWRSVIASWRVVVAYALLAIVVPQFAFFSAVQWMAVGPALLMEYMGVVLVVAWMWLRHGERPSRLTMVGALVAIAGLVLVLDLVSGANVHPVGILWAAGAAVGLAGYFVLNAHSSTTLPPLALAWLGLTGATILLALLCLIGAIPFAIETSPVVMAGMEVAWWVPLIGLGVLTCSVAYATGIAATRNLGSRLSSFVGLLEVVSAVVFAWLLLGEAPGLIQLIGGLVVLAGIIAVQQGERSTTASVNQEVPPAAEADGTSQVD</sequence>
<comment type="caution">
    <text evidence="10">The sequence shown here is derived from an EMBL/GenBank/DDBJ whole genome shotgun (WGS) entry which is preliminary data.</text>
</comment>
<dbReference type="InterPro" id="IPR037185">
    <property type="entry name" value="EmrE-like"/>
</dbReference>
<evidence type="ECO:0000259" key="9">
    <source>
        <dbReference type="Pfam" id="PF00892"/>
    </source>
</evidence>
<reference evidence="10 11" key="1">
    <citation type="submission" date="2020-08" db="EMBL/GenBank/DDBJ databases">
        <title>Genomic Encyclopedia of Type Strains, Phase III (KMG-III): the genomes of soil and plant-associated and newly described type strains.</title>
        <authorList>
            <person name="Whitman W."/>
        </authorList>
    </citation>
    <scope>NUCLEOTIDE SEQUENCE [LARGE SCALE GENOMIC DNA]</scope>
    <source>
        <strain evidence="10 11">CECT 3302</strain>
    </source>
</reference>
<dbReference type="InterPro" id="IPR000620">
    <property type="entry name" value="EamA_dom"/>
</dbReference>
<dbReference type="AlphaFoldDB" id="A0A7W5F7X5"/>
<dbReference type="EMBL" id="JACHXG010000003">
    <property type="protein sequence ID" value="MBB3088451.1"/>
    <property type="molecule type" value="Genomic_DNA"/>
</dbReference>
<proteinExistence type="inferred from homology"/>
<feature type="transmembrane region" description="Helical" evidence="8">
    <location>
        <begin position="144"/>
        <end position="163"/>
    </location>
</feature>
<dbReference type="InterPro" id="IPR051258">
    <property type="entry name" value="Diverse_Substrate_Transporter"/>
</dbReference>
<evidence type="ECO:0000256" key="3">
    <source>
        <dbReference type="ARBA" id="ARBA00022475"/>
    </source>
</evidence>
<evidence type="ECO:0000256" key="8">
    <source>
        <dbReference type="SAM" id="Phobius"/>
    </source>
</evidence>
<dbReference type="RefSeq" id="WP_183543586.1">
    <property type="nucleotide sequence ID" value="NZ_BMQT01000003.1"/>
</dbReference>
<name>A0A7W5F7X5_9ACTN</name>
<evidence type="ECO:0000256" key="4">
    <source>
        <dbReference type="ARBA" id="ARBA00022692"/>
    </source>
</evidence>
<evidence type="ECO:0000256" key="2">
    <source>
        <dbReference type="ARBA" id="ARBA00007362"/>
    </source>
</evidence>
<comment type="similarity">
    <text evidence="2">Belongs to the EamA transporter family.</text>
</comment>
<dbReference type="PANTHER" id="PTHR42920:SF11">
    <property type="entry name" value="INNER MEMBRANE PROTEIN YTFF"/>
    <property type="match status" value="1"/>
</dbReference>
<keyword evidence="5 8" id="KW-1133">Transmembrane helix</keyword>
<organism evidence="10 11">
    <name type="scientific">Nocardioides albus</name>
    <dbReference type="NCBI Taxonomy" id="1841"/>
    <lineage>
        <taxon>Bacteria</taxon>
        <taxon>Bacillati</taxon>
        <taxon>Actinomycetota</taxon>
        <taxon>Actinomycetes</taxon>
        <taxon>Propionibacteriales</taxon>
        <taxon>Nocardioidaceae</taxon>
        <taxon>Nocardioides</taxon>
    </lineage>
</organism>
<feature type="transmembrane region" description="Helical" evidence="8">
    <location>
        <begin position="169"/>
        <end position="186"/>
    </location>
</feature>
<feature type="transmembrane region" description="Helical" evidence="8">
    <location>
        <begin position="83"/>
        <end position="103"/>
    </location>
</feature>
<feature type="transmembrane region" description="Helical" evidence="8">
    <location>
        <begin position="236"/>
        <end position="256"/>
    </location>
</feature>
<feature type="transmembrane region" description="Helical" evidence="8">
    <location>
        <begin position="294"/>
        <end position="310"/>
    </location>
</feature>
<feature type="domain" description="EamA" evidence="9">
    <location>
        <begin position="169"/>
        <end position="309"/>
    </location>
</feature>
<feature type="domain" description="EamA" evidence="9">
    <location>
        <begin position="22"/>
        <end position="157"/>
    </location>
</feature>
<evidence type="ECO:0000256" key="6">
    <source>
        <dbReference type="ARBA" id="ARBA00023136"/>
    </source>
</evidence>
<dbReference type="GO" id="GO:0005886">
    <property type="term" value="C:plasma membrane"/>
    <property type="evidence" value="ECO:0007669"/>
    <property type="project" value="UniProtKB-SubCell"/>
</dbReference>
<feature type="transmembrane region" description="Helical" evidence="8">
    <location>
        <begin position="109"/>
        <end position="132"/>
    </location>
</feature>
<evidence type="ECO:0000256" key="7">
    <source>
        <dbReference type="SAM" id="MobiDB-lite"/>
    </source>
</evidence>
<accession>A0A7W5F7X5</accession>
<dbReference type="Proteomes" id="UP000577707">
    <property type="component" value="Unassembled WGS sequence"/>
</dbReference>
<evidence type="ECO:0000256" key="5">
    <source>
        <dbReference type="ARBA" id="ARBA00022989"/>
    </source>
</evidence>
<dbReference type="PANTHER" id="PTHR42920">
    <property type="entry name" value="OS03G0707200 PROTEIN-RELATED"/>
    <property type="match status" value="1"/>
</dbReference>